<dbReference type="Pfam" id="PF11007">
    <property type="entry name" value="CotJA"/>
    <property type="match status" value="1"/>
</dbReference>
<reference evidence="1" key="1">
    <citation type="submission" date="2023-07" db="EMBL/GenBank/DDBJ databases">
        <title>Ureibacillus sp. isolated from freshwater well.</title>
        <authorList>
            <person name="Kirdat K."/>
            <person name="Bhatt A."/>
            <person name="Teware R."/>
            <person name="Bhavsar Y."/>
            <person name="Yadav A."/>
        </authorList>
    </citation>
    <scope>NUCLEOTIDE SEQUENCE</scope>
    <source>
        <strain evidence="1">BA0131</strain>
    </source>
</reference>
<dbReference type="RefSeq" id="WP_301139404.1">
    <property type="nucleotide sequence ID" value="NZ_JAUHTQ010000015.1"/>
</dbReference>
<evidence type="ECO:0000313" key="1">
    <source>
        <dbReference type="EMBL" id="MDN4495085.1"/>
    </source>
</evidence>
<protein>
    <submittedName>
        <fullName evidence="1">Spore coat associated protein CotJA</fullName>
    </submittedName>
</protein>
<evidence type="ECO:0000313" key="2">
    <source>
        <dbReference type="Proteomes" id="UP001172743"/>
    </source>
</evidence>
<comment type="caution">
    <text evidence="1">The sequence shown here is derived from an EMBL/GenBank/DDBJ whole genome shotgun (WGS) entry which is preliminary data.</text>
</comment>
<organism evidence="1 2">
    <name type="scientific">Ureibacillus aquaedulcis</name>
    <dbReference type="NCBI Taxonomy" id="3058421"/>
    <lineage>
        <taxon>Bacteria</taxon>
        <taxon>Bacillati</taxon>
        <taxon>Bacillota</taxon>
        <taxon>Bacilli</taxon>
        <taxon>Bacillales</taxon>
        <taxon>Caryophanaceae</taxon>
        <taxon>Ureibacillus</taxon>
    </lineage>
</organism>
<accession>A0ABT8GUJ2</accession>
<dbReference type="EMBL" id="JAUHTQ010000015">
    <property type="protein sequence ID" value="MDN4495085.1"/>
    <property type="molecule type" value="Genomic_DNA"/>
</dbReference>
<dbReference type="InterPro" id="IPR020256">
    <property type="entry name" value="Spore_coat_CotJA"/>
</dbReference>
<name>A0ABT8GUJ2_9BACL</name>
<keyword evidence="2" id="KW-1185">Reference proteome</keyword>
<dbReference type="Proteomes" id="UP001172743">
    <property type="component" value="Unassembled WGS sequence"/>
</dbReference>
<gene>
    <name evidence="1" type="ORF">QYB95_16145</name>
</gene>
<proteinExistence type="predicted"/>
<sequence length="74" mass="8616">MFSQYKYWKPFVGPFDPCKPIRVKSYNTPPQLYMNFQPPGLQQFTPREALMSGTLWPQLYSPYPDPHKGGKPHG</sequence>